<proteinExistence type="predicted"/>
<evidence type="ECO:0000313" key="2">
    <source>
        <dbReference type="Proteomes" id="UP000285610"/>
    </source>
</evidence>
<dbReference type="RefSeq" id="WP_118445242.1">
    <property type="nucleotide sequence ID" value="NZ_JAQMLC010000102.1"/>
</dbReference>
<protein>
    <submittedName>
        <fullName evidence="1">Uncharacterized protein</fullName>
    </submittedName>
</protein>
<dbReference type="Proteomes" id="UP000285610">
    <property type="component" value="Unassembled WGS sequence"/>
</dbReference>
<evidence type="ECO:0000313" key="1">
    <source>
        <dbReference type="EMBL" id="RHM70270.1"/>
    </source>
</evidence>
<dbReference type="EMBL" id="QRQE01000061">
    <property type="protein sequence ID" value="RHM70270.1"/>
    <property type="molecule type" value="Genomic_DNA"/>
</dbReference>
<reference evidence="1 2" key="1">
    <citation type="submission" date="2018-08" db="EMBL/GenBank/DDBJ databases">
        <title>A genome reference for cultivated species of the human gut microbiota.</title>
        <authorList>
            <person name="Zou Y."/>
            <person name="Xue W."/>
            <person name="Luo G."/>
        </authorList>
    </citation>
    <scope>NUCLEOTIDE SEQUENCE [LARGE SCALE GENOMIC DNA]</scope>
    <source>
        <strain evidence="1 2">AF33-12</strain>
    </source>
</reference>
<organism evidence="1 2">
    <name type="scientific">Mediterraneibacter gnavus</name>
    <name type="common">Ruminococcus gnavus</name>
    <dbReference type="NCBI Taxonomy" id="33038"/>
    <lineage>
        <taxon>Bacteria</taxon>
        <taxon>Bacillati</taxon>
        <taxon>Bacillota</taxon>
        <taxon>Clostridia</taxon>
        <taxon>Lachnospirales</taxon>
        <taxon>Lachnospiraceae</taxon>
        <taxon>Mediterraneibacter</taxon>
    </lineage>
</organism>
<dbReference type="AlphaFoldDB" id="A0A415S468"/>
<comment type="caution">
    <text evidence="1">The sequence shown here is derived from an EMBL/GenBank/DDBJ whole genome shotgun (WGS) entry which is preliminary data.</text>
</comment>
<name>A0A415S468_MEDGN</name>
<gene>
    <name evidence="1" type="ORF">DWZ50_17155</name>
</gene>
<accession>A0A415S468</accession>
<sequence length="83" mass="9904">MTRNIENNYLKNFQGYTLWIMELANIQQNKADKIKCIALYCYIANKKKVDRKVLAQKFGVSTLDIRFAYLLGKIIHVKMKYRR</sequence>